<protein>
    <submittedName>
        <fullName evidence="2">DUF3429 domain-containing protein</fullName>
    </submittedName>
</protein>
<evidence type="ECO:0000256" key="1">
    <source>
        <dbReference type="SAM" id="Phobius"/>
    </source>
</evidence>
<evidence type="ECO:0000313" key="3">
    <source>
        <dbReference type="Proteomes" id="UP001620597"/>
    </source>
</evidence>
<comment type="caution">
    <text evidence="2">The sequence shown here is derived from an EMBL/GenBank/DDBJ whole genome shotgun (WGS) entry which is preliminary data.</text>
</comment>
<keyword evidence="3" id="KW-1185">Reference proteome</keyword>
<keyword evidence="1" id="KW-0472">Membrane</keyword>
<feature type="transmembrane region" description="Helical" evidence="1">
    <location>
        <begin position="86"/>
        <end position="117"/>
    </location>
</feature>
<dbReference type="Proteomes" id="UP001620597">
    <property type="component" value="Unassembled WGS sequence"/>
</dbReference>
<dbReference type="EMBL" id="JBBKTX010000005">
    <property type="protein sequence ID" value="MFK4751855.1"/>
    <property type="molecule type" value="Genomic_DNA"/>
</dbReference>
<feature type="transmembrane region" description="Helical" evidence="1">
    <location>
        <begin position="20"/>
        <end position="40"/>
    </location>
</feature>
<proteinExistence type="predicted"/>
<gene>
    <name evidence="2" type="ORF">WG929_05455</name>
</gene>
<sequence length="157" mass="17383">MTEPDQAGQAEENKPGLVRWLGYSGLLPFIIAAVLSLFGIARALEFFLAYSAMILAFMAGACWGVGQGYHQRLGYWLPGVSIAVFLWGLAAWVLVAIIGSEFTLIALVAGYLVLYLMELQPLFREVYSPVYRRLRRHLTLVVVVVHLLLIGVAEISQ</sequence>
<keyword evidence="1" id="KW-0812">Transmembrane</keyword>
<organism evidence="2 3">
    <name type="scientific">Oceanobacter antarcticus</name>
    <dbReference type="NCBI Taxonomy" id="3133425"/>
    <lineage>
        <taxon>Bacteria</taxon>
        <taxon>Pseudomonadati</taxon>
        <taxon>Pseudomonadota</taxon>
        <taxon>Gammaproteobacteria</taxon>
        <taxon>Oceanospirillales</taxon>
        <taxon>Oceanospirillaceae</taxon>
        <taxon>Oceanobacter</taxon>
    </lineage>
</organism>
<feature type="transmembrane region" description="Helical" evidence="1">
    <location>
        <begin position="47"/>
        <end position="66"/>
    </location>
</feature>
<reference evidence="2 3" key="1">
    <citation type="submission" date="2024-03" db="EMBL/GenBank/DDBJ databases">
        <title>High-quality draft genome sequence of Oceanobacter sp. wDCs-4.</title>
        <authorList>
            <person name="Dong C."/>
        </authorList>
    </citation>
    <scope>NUCLEOTIDE SEQUENCE [LARGE SCALE GENOMIC DNA]</scope>
    <source>
        <strain evidence="3">wDCs-4</strain>
    </source>
</reference>
<dbReference type="Pfam" id="PF11911">
    <property type="entry name" value="DUF3429"/>
    <property type="match status" value="1"/>
</dbReference>
<keyword evidence="1" id="KW-1133">Transmembrane helix</keyword>
<dbReference type="RefSeq" id="WP_416205218.1">
    <property type="nucleotide sequence ID" value="NZ_JBBKTX010000005.1"/>
</dbReference>
<feature type="transmembrane region" description="Helical" evidence="1">
    <location>
        <begin position="138"/>
        <end position="156"/>
    </location>
</feature>
<name>A0ABW8NGG3_9GAMM</name>
<accession>A0ABW8NGG3</accession>
<dbReference type="InterPro" id="IPR021836">
    <property type="entry name" value="DUF3429"/>
</dbReference>
<evidence type="ECO:0000313" key="2">
    <source>
        <dbReference type="EMBL" id="MFK4751855.1"/>
    </source>
</evidence>